<feature type="region of interest" description="Disordered" evidence="2">
    <location>
        <begin position="224"/>
        <end position="248"/>
    </location>
</feature>
<dbReference type="Proteomes" id="UP001153069">
    <property type="component" value="Unassembled WGS sequence"/>
</dbReference>
<dbReference type="PANTHER" id="PTHR48054:SF94">
    <property type="entry name" value="LEUCINE-RICH REPEAT RECEPTOR-LIKE PROTEIN FASCIATED EAR2"/>
    <property type="match status" value="1"/>
</dbReference>
<keyword evidence="3" id="KW-0472">Membrane</keyword>
<dbReference type="PANTHER" id="PTHR48054">
    <property type="entry name" value="RECEPTOR KINASE-LIKE PROTEIN XA21"/>
    <property type="match status" value="1"/>
</dbReference>
<dbReference type="AlphaFoldDB" id="A0A9N8EI06"/>
<name>A0A9N8EI06_9STRA</name>
<reference evidence="4" key="1">
    <citation type="submission" date="2020-06" db="EMBL/GenBank/DDBJ databases">
        <authorList>
            <consortium name="Plant Systems Biology data submission"/>
        </authorList>
    </citation>
    <scope>NUCLEOTIDE SEQUENCE</scope>
    <source>
        <strain evidence="4">D6</strain>
    </source>
</reference>
<keyword evidence="3" id="KW-0812">Transmembrane</keyword>
<dbReference type="InterPro" id="IPR001611">
    <property type="entry name" value="Leu-rich_rpt"/>
</dbReference>
<dbReference type="InterPro" id="IPR032675">
    <property type="entry name" value="LRR_dom_sf"/>
</dbReference>
<evidence type="ECO:0000256" key="3">
    <source>
        <dbReference type="SAM" id="Phobius"/>
    </source>
</evidence>
<protein>
    <submittedName>
        <fullName evidence="4">Leucine Rich Repeat</fullName>
    </submittedName>
</protein>
<dbReference type="SUPFAM" id="SSF52058">
    <property type="entry name" value="L domain-like"/>
    <property type="match status" value="1"/>
</dbReference>
<feature type="region of interest" description="Disordered" evidence="2">
    <location>
        <begin position="68"/>
        <end position="126"/>
    </location>
</feature>
<dbReference type="Gene3D" id="3.80.10.10">
    <property type="entry name" value="Ribonuclease Inhibitor"/>
    <property type="match status" value="1"/>
</dbReference>
<keyword evidence="1" id="KW-0677">Repeat</keyword>
<evidence type="ECO:0000313" key="4">
    <source>
        <dbReference type="EMBL" id="CAB9521462.1"/>
    </source>
</evidence>
<feature type="transmembrane region" description="Helical" evidence="3">
    <location>
        <begin position="686"/>
        <end position="708"/>
    </location>
</feature>
<proteinExistence type="predicted"/>
<feature type="region of interest" description="Disordered" evidence="2">
    <location>
        <begin position="1"/>
        <end position="49"/>
    </location>
</feature>
<keyword evidence="5" id="KW-1185">Reference proteome</keyword>
<sequence length="711" mass="78042">MSQEEGSSNSNSSSSSTDDERRVEDGSEGADEEDTDGAGKEESEPNFMEVIVGKVIRELTNAREAFDDYANRDADGQQQQSAVERISPGRLSFFRPKSAESSSDHSKDEESAVVQEASPHVDESMDLSISRHHVSNHTAAVLSLTLEEPNQVSISVCDLFAREDQVLPGAYSVSGPRPEDISTAVESNANLIDDADYNESNHSPTATPADPEAVLATANPVSEIPRAQPEPDDFVASQHKRRKSTEHKRIRDMRAMRTCIVAALLVMVIAVVLSFHLKSHFNDQPAAGRSNNPCHIDPNVGDIPRKDYMLSLLPDYTKEALGVTKDNSPNASSVMTPLPFAMLSPQAKAFNWTINNPNFCSHRYEPWQLKQRFALACFYYATGGETSWKSTENWLSYTINETDWYSNHIPKWIPWHDLLYTYNLFEETSHQLNHLWLVNNSLGGTIPPELTLLTCLRSIDVTGNPMLRGPIPSEIGNLHRLEVLMFSENTMTGELPTELGQLTKLLSLTTDNNTFQGTIPSQLSMLENMTVLDLALSGLEGRIPSELGIIHPLGIWLEGNDLNSTIPTELGLTSAHVLNIHSNMITGTIPSELGNLPHELGSLVTSGFLTGLTINSTCVTGTIPEELCHMGRWNGSSWVGLAFDCSEGLCGCSWCPCLNSPPNTTIIPLQSRCTNKSMTAVPPSSIGAATLSTTTFHILLIGVHFLFYSFK</sequence>
<organism evidence="4 5">
    <name type="scientific">Seminavis robusta</name>
    <dbReference type="NCBI Taxonomy" id="568900"/>
    <lineage>
        <taxon>Eukaryota</taxon>
        <taxon>Sar</taxon>
        <taxon>Stramenopiles</taxon>
        <taxon>Ochrophyta</taxon>
        <taxon>Bacillariophyta</taxon>
        <taxon>Bacillariophyceae</taxon>
        <taxon>Bacillariophycidae</taxon>
        <taxon>Naviculales</taxon>
        <taxon>Naviculaceae</taxon>
        <taxon>Seminavis</taxon>
    </lineage>
</organism>
<dbReference type="Pfam" id="PF00560">
    <property type="entry name" value="LRR_1"/>
    <property type="match status" value="2"/>
</dbReference>
<feature type="transmembrane region" description="Helical" evidence="3">
    <location>
        <begin position="258"/>
        <end position="277"/>
    </location>
</feature>
<feature type="compositionally biased region" description="Acidic residues" evidence="2">
    <location>
        <begin position="26"/>
        <end position="36"/>
    </location>
</feature>
<dbReference type="InterPro" id="IPR052592">
    <property type="entry name" value="LRR-RLK"/>
</dbReference>
<evidence type="ECO:0000256" key="1">
    <source>
        <dbReference type="ARBA" id="ARBA00022737"/>
    </source>
</evidence>
<keyword evidence="3" id="KW-1133">Transmembrane helix</keyword>
<dbReference type="OrthoDB" id="167151at2759"/>
<evidence type="ECO:0000313" key="5">
    <source>
        <dbReference type="Proteomes" id="UP001153069"/>
    </source>
</evidence>
<feature type="compositionally biased region" description="Low complexity" evidence="2">
    <location>
        <begin position="7"/>
        <end position="16"/>
    </location>
</feature>
<comment type="caution">
    <text evidence="4">The sequence shown here is derived from an EMBL/GenBank/DDBJ whole genome shotgun (WGS) entry which is preliminary data.</text>
</comment>
<evidence type="ECO:0000256" key="2">
    <source>
        <dbReference type="SAM" id="MobiDB-lite"/>
    </source>
</evidence>
<dbReference type="EMBL" id="CAICTM010001195">
    <property type="protein sequence ID" value="CAB9521462.1"/>
    <property type="molecule type" value="Genomic_DNA"/>
</dbReference>
<gene>
    <name evidence="4" type="ORF">SEMRO_1197_G251540.1</name>
</gene>
<accession>A0A9N8EI06</accession>
<dbReference type="FunFam" id="3.80.10.10:FF:000383">
    <property type="entry name" value="Leucine-rich repeat receptor protein kinase EMS1"/>
    <property type="match status" value="1"/>
</dbReference>